<proteinExistence type="predicted"/>
<dbReference type="InterPro" id="IPR024213">
    <property type="entry name" value="DUF3822"/>
</dbReference>
<dbReference type="Proteomes" id="UP000505306">
    <property type="component" value="Chromosome"/>
</dbReference>
<evidence type="ECO:0000313" key="2">
    <source>
        <dbReference type="Proteomes" id="UP000505306"/>
    </source>
</evidence>
<dbReference type="CDD" id="cd24013">
    <property type="entry name" value="ASKHA_ATPase_BT3980-like"/>
    <property type="match status" value="1"/>
</dbReference>
<keyword evidence="2" id="KW-1185">Reference proteome</keyword>
<dbReference type="Gene3D" id="3.30.420.250">
    <property type="match status" value="1"/>
</dbReference>
<gene>
    <name evidence="1" type="ORF">G5B37_02725</name>
</gene>
<accession>A0A6G6GT24</accession>
<name>A0A6G6GT24_9FLAO</name>
<dbReference type="EMBL" id="CP049057">
    <property type="protein sequence ID" value="QIE60861.1"/>
    <property type="molecule type" value="Genomic_DNA"/>
</dbReference>
<dbReference type="KEGG" id="mgel:G5B37_02725"/>
<reference evidence="1 2" key="1">
    <citation type="submission" date="2020-02" db="EMBL/GenBank/DDBJ databases">
        <title>Complete genome sequence of Flavobacteriaceae bacterium.</title>
        <authorList>
            <person name="Kim S.-J."/>
            <person name="Kim Y.-S."/>
            <person name="Kim K.-H."/>
        </authorList>
    </citation>
    <scope>NUCLEOTIDE SEQUENCE [LARGE SCALE GENOMIC DNA]</scope>
    <source>
        <strain evidence="1 2">RR4-40</strain>
    </source>
</reference>
<dbReference type="AlphaFoldDB" id="A0A6G6GT24"/>
<sequence length="267" mass="30693">MQKSNNITTQSNRLSVQVTLTGLSFLVTSHNRDEVLFFKEHTFPAQYTPQDILVVLKSEIDKETILKDCSEISVVYADSAYTLVPKVLFDETKLSEYLKFNSKLLAGDFIAFDDVENHDMNVVYVPLVNVNNYFFETFGSFQYYHATSILLATILTAEKQQDKSTMYIHVGQHQIDLIAVENGALLLCNSYPFKTSEDLAYYVLFAFEQLKWSTNTVETLLLGEISEKSPHFELLYTYIRNLSIYSVESKLTTDLLEPHQHYLLKNT</sequence>
<evidence type="ECO:0000313" key="1">
    <source>
        <dbReference type="EMBL" id="QIE60861.1"/>
    </source>
</evidence>
<protein>
    <submittedName>
        <fullName evidence="1">DUF3822 family protein</fullName>
    </submittedName>
</protein>
<organism evidence="1 2">
    <name type="scientific">Rasiella rasia</name>
    <dbReference type="NCBI Taxonomy" id="2744027"/>
    <lineage>
        <taxon>Bacteria</taxon>
        <taxon>Pseudomonadati</taxon>
        <taxon>Bacteroidota</taxon>
        <taxon>Flavobacteriia</taxon>
        <taxon>Flavobacteriales</taxon>
        <taxon>Flavobacteriaceae</taxon>
        <taxon>Rasiella</taxon>
    </lineage>
</organism>
<dbReference type="Pfam" id="PF12864">
    <property type="entry name" value="DUF3822"/>
    <property type="match status" value="1"/>
</dbReference>
<dbReference type="Gene3D" id="3.30.420.260">
    <property type="match status" value="1"/>
</dbReference>